<dbReference type="HOGENOM" id="CLU_2325064_0_0_1"/>
<organism evidence="1">
    <name type="scientific">Albugo laibachii Nc14</name>
    <dbReference type="NCBI Taxonomy" id="890382"/>
    <lineage>
        <taxon>Eukaryota</taxon>
        <taxon>Sar</taxon>
        <taxon>Stramenopiles</taxon>
        <taxon>Oomycota</taxon>
        <taxon>Peronosporomycetes</taxon>
        <taxon>Albuginales</taxon>
        <taxon>Albuginaceae</taxon>
        <taxon>Albugo</taxon>
    </lineage>
</organism>
<reference evidence="1" key="2">
    <citation type="submission" date="2011-02" db="EMBL/GenBank/DDBJ databases">
        <authorList>
            <person name="MacLean D."/>
        </authorList>
    </citation>
    <scope>NUCLEOTIDE SEQUENCE</scope>
</reference>
<sequence>MFSNLSACLQNTASTFLAFQLAAFLVQLQIPSEMKLRCLCQQNGMVPLPEQDMSDFWKVAKEFHRCPNPQAMLQRRTDLHFCVRETTPERLFSFLYLDR</sequence>
<reference evidence="1" key="1">
    <citation type="journal article" date="2011" name="PLoS Biol.">
        <title>Gene gain and loss during evolution of obligate parasitism in the white rust pathogen of Arabidopsis thaliana.</title>
        <authorList>
            <person name="Kemen E."/>
            <person name="Gardiner A."/>
            <person name="Schultz-Larsen T."/>
            <person name="Kemen A.C."/>
            <person name="Balmuth A.L."/>
            <person name="Robert-Seilaniantz A."/>
            <person name="Bailey K."/>
            <person name="Holub E."/>
            <person name="Studholme D.J."/>
            <person name="Maclean D."/>
            <person name="Jones J.D."/>
        </authorList>
    </citation>
    <scope>NUCLEOTIDE SEQUENCE</scope>
</reference>
<dbReference type="EMBL" id="FR824113">
    <property type="protein sequence ID" value="CCA19341.1"/>
    <property type="molecule type" value="Genomic_DNA"/>
</dbReference>
<proteinExistence type="predicted"/>
<gene>
    <name evidence="1" type="primary">AlNc14C68G4783</name>
    <name evidence="1" type="ORF">ALNC14_054840</name>
</gene>
<accession>F0WDR4</accession>
<evidence type="ECO:0000313" key="1">
    <source>
        <dbReference type="EMBL" id="CCA19341.1"/>
    </source>
</evidence>
<protein>
    <submittedName>
        <fullName evidence="1">AlNc14C68G4783 protein</fullName>
    </submittedName>
</protein>
<name>F0WDR4_9STRA</name>
<dbReference type="AlphaFoldDB" id="F0WDR4"/>